<reference evidence="4 5" key="1">
    <citation type="submission" date="2017-03" db="EMBL/GenBank/DDBJ databases">
        <title>Genomes of endolithic fungi from Antarctica.</title>
        <authorList>
            <person name="Coleine C."/>
            <person name="Masonjones S."/>
            <person name="Stajich J.E."/>
        </authorList>
    </citation>
    <scope>NUCLEOTIDE SEQUENCE [LARGE SCALE GENOMIC DNA]</scope>
    <source>
        <strain evidence="4 5">CCFEE 5187</strain>
    </source>
</reference>
<dbReference type="Gene3D" id="3.60.21.10">
    <property type="match status" value="1"/>
</dbReference>
<dbReference type="InterPro" id="IPR036907">
    <property type="entry name" value="5'-Nucleotdase_C_sf"/>
</dbReference>
<dbReference type="PANTHER" id="PTHR11575:SF22">
    <property type="entry name" value="ADL392WP"/>
    <property type="match status" value="1"/>
</dbReference>
<feature type="region of interest" description="Disordered" evidence="1">
    <location>
        <begin position="697"/>
        <end position="719"/>
    </location>
</feature>
<dbReference type="InterPro" id="IPR053828">
    <property type="entry name" value="Nucleosidase_C"/>
</dbReference>
<keyword evidence="5" id="KW-1185">Reference proteome</keyword>
<dbReference type="Gene3D" id="3.90.780.10">
    <property type="entry name" value="5'-Nucleotidase, C-terminal domain"/>
    <property type="match status" value="2"/>
</dbReference>
<evidence type="ECO:0000256" key="2">
    <source>
        <dbReference type="SAM" id="Phobius"/>
    </source>
</evidence>
<proteinExistence type="predicted"/>
<feature type="transmembrane region" description="Helical" evidence="2">
    <location>
        <begin position="179"/>
        <end position="204"/>
    </location>
</feature>
<keyword evidence="2" id="KW-0812">Transmembrane</keyword>
<dbReference type="PANTHER" id="PTHR11575">
    <property type="entry name" value="5'-NUCLEOTIDASE-RELATED"/>
    <property type="match status" value="1"/>
</dbReference>
<dbReference type="GO" id="GO:0009166">
    <property type="term" value="P:nucleotide catabolic process"/>
    <property type="evidence" value="ECO:0007669"/>
    <property type="project" value="InterPro"/>
</dbReference>
<keyword evidence="2" id="KW-1133">Transmembrane helix</keyword>
<name>A0A4U0WWA2_9PEZI</name>
<evidence type="ECO:0000313" key="4">
    <source>
        <dbReference type="EMBL" id="TKA66065.1"/>
    </source>
</evidence>
<feature type="region of interest" description="Disordered" evidence="1">
    <location>
        <begin position="487"/>
        <end position="513"/>
    </location>
</feature>
<feature type="transmembrane region" description="Helical" evidence="2">
    <location>
        <begin position="12"/>
        <end position="31"/>
    </location>
</feature>
<feature type="transmembrane region" description="Helical" evidence="2">
    <location>
        <begin position="66"/>
        <end position="89"/>
    </location>
</feature>
<accession>A0A4U0WWA2</accession>
<evidence type="ECO:0000256" key="1">
    <source>
        <dbReference type="SAM" id="MobiDB-lite"/>
    </source>
</evidence>
<organism evidence="4 5">
    <name type="scientific">Cryomyces minteri</name>
    <dbReference type="NCBI Taxonomy" id="331657"/>
    <lineage>
        <taxon>Eukaryota</taxon>
        <taxon>Fungi</taxon>
        <taxon>Dikarya</taxon>
        <taxon>Ascomycota</taxon>
        <taxon>Pezizomycotina</taxon>
        <taxon>Dothideomycetes</taxon>
        <taxon>Dothideomycetes incertae sedis</taxon>
        <taxon>Cryomyces</taxon>
    </lineage>
</organism>
<comment type="caution">
    <text evidence="4">The sequence shown here is derived from an EMBL/GenBank/DDBJ whole genome shotgun (WGS) entry which is preliminary data.</text>
</comment>
<dbReference type="Proteomes" id="UP000308768">
    <property type="component" value="Unassembled WGS sequence"/>
</dbReference>
<dbReference type="STRING" id="331657.A0A4U0WWA2"/>
<dbReference type="InterPro" id="IPR006179">
    <property type="entry name" value="5_nucleotidase/apyrase"/>
</dbReference>
<evidence type="ECO:0000259" key="3">
    <source>
        <dbReference type="Pfam" id="PF21953"/>
    </source>
</evidence>
<dbReference type="SUPFAM" id="SSF55816">
    <property type="entry name" value="5'-nucleotidase (syn. UDP-sugar hydrolase), C-terminal domain"/>
    <property type="match status" value="1"/>
</dbReference>
<dbReference type="InterPro" id="IPR029052">
    <property type="entry name" value="Metallo-depent_PP-like"/>
</dbReference>
<keyword evidence="2" id="KW-0472">Membrane</keyword>
<dbReference type="GO" id="GO:0005829">
    <property type="term" value="C:cytosol"/>
    <property type="evidence" value="ECO:0007669"/>
    <property type="project" value="TreeGrafter"/>
</dbReference>
<gene>
    <name evidence="4" type="ORF">B0A49_06893</name>
</gene>
<dbReference type="SUPFAM" id="SSF56300">
    <property type="entry name" value="Metallo-dependent phosphatases"/>
    <property type="match status" value="1"/>
</dbReference>
<dbReference type="EMBL" id="NAJN01001064">
    <property type="protein sequence ID" value="TKA66065.1"/>
    <property type="molecule type" value="Genomic_DNA"/>
</dbReference>
<protein>
    <recommendedName>
        <fullName evidence="3">Putative 5'-nucleotidase C-terminal domain-containing protein</fullName>
    </recommendedName>
</protein>
<evidence type="ECO:0000313" key="5">
    <source>
        <dbReference type="Proteomes" id="UP000308768"/>
    </source>
</evidence>
<dbReference type="OrthoDB" id="7722975at2759"/>
<dbReference type="Pfam" id="PF21953">
    <property type="entry name" value="NadN_nucleosid_C"/>
    <property type="match status" value="1"/>
</dbReference>
<dbReference type="GO" id="GO:0016787">
    <property type="term" value="F:hydrolase activity"/>
    <property type="evidence" value="ECO:0007669"/>
    <property type="project" value="InterPro"/>
</dbReference>
<feature type="domain" description="Putative 5'-nucleotidase C-terminal" evidence="3">
    <location>
        <begin position="599"/>
        <end position="806"/>
    </location>
</feature>
<sequence length="863" mass="93348">MTPAISAENTSGALIFIAYIFAALFLTTYILRTLSVLHSQTSSSSSSSPQRKTPVEGWRVQLHASLAALSFAALSYNMLRFLILSYVAWAAERNLPISSPFPLLGGLVPSNSIRGSARTGPGDLQLWQWSKTSTLFTDFARDLCASPRAWWWSLQALVGSWVWGVWMSAEGQTRHIPSLWAFFALAQILPVSFTMNLFFLAVLLTPRPTAMRSATQPKPSSAAPSTPTVPLALSLTAYFAALALAPVVAGYGSDAFMPLVLFLRVLLPSPFLLNHLCGIGCGLGHVRGVAERGSGNFSKVYGERYLTSNVQIINPATGQLEYIGNKYRYFTTPKDNAAEDGSPFHLGLRIMAFGVLYDFAGNSNVTKVTKAADMVKQSWFINAVNQTGIDMFVVLGHNPARATASGSTFGTVFKAIRAIKADTPIQIFGGHSHIRDFAVYDDKTTALESGRYCETLGWLAMTGVTPSSQYGKEIYGQEDYGREGYGREGHKGYSGHNGHHSHSAPVPTGPSGVPNPTMKAIPLTSTNTASVSLATSTSASSILYARRYLDWNRLTFAYHAVGSQDHTFDTSKGLAVTADITATRKELNLTRLYGCAPETYCQSCKPFGAPGNIFPLLQTALAATVINQSRAGIPRLILINTGSVRFDLVKGPFTYDDSFIVSPFTDAFQFIPNVPYSIAEQVLGVLNSAPADKKRDLSPSDFAFRAPNPSLRGRDTCRDPAISRNHLTARSYPAGRIHRRQSTGLSPGYVTTDDFGVGTGDDTVHAAIPYYSQPGNLQANASFPTNGTHPNTVDLIFLDYIARDVLPVLTGLGAKYTKADISYYLPTSFTTNSYLPAYAKLAWQADVPNCPVGLGVGYNDTSA</sequence>
<dbReference type="AlphaFoldDB" id="A0A4U0WWA2"/>
<feature type="transmembrane region" description="Helical" evidence="2">
    <location>
        <begin position="229"/>
        <end position="248"/>
    </location>
</feature>
<feature type="transmembrane region" description="Helical" evidence="2">
    <location>
        <begin position="149"/>
        <end position="167"/>
    </location>
</feature>